<keyword evidence="2" id="KW-0540">Nuclease</keyword>
<reference evidence="3" key="1">
    <citation type="journal article" date="2019" name="Int. J. Syst. Evol. Microbiol.">
        <title>The Global Catalogue of Microorganisms (GCM) 10K type strain sequencing project: providing services to taxonomists for standard genome sequencing and annotation.</title>
        <authorList>
            <consortium name="The Broad Institute Genomics Platform"/>
            <consortium name="The Broad Institute Genome Sequencing Center for Infectious Disease"/>
            <person name="Wu L."/>
            <person name="Ma J."/>
        </authorList>
    </citation>
    <scope>NUCLEOTIDE SEQUENCE [LARGE SCALE GENOMIC DNA]</scope>
    <source>
        <strain evidence="3">KCTC 52168</strain>
    </source>
</reference>
<dbReference type="InterPro" id="IPR011856">
    <property type="entry name" value="tRNA_endonuc-like_dom_sf"/>
</dbReference>
<dbReference type="Gene3D" id="3.40.1350.10">
    <property type="match status" value="1"/>
</dbReference>
<dbReference type="SUPFAM" id="SSF52980">
    <property type="entry name" value="Restriction endonuclease-like"/>
    <property type="match status" value="1"/>
</dbReference>
<evidence type="ECO:0000313" key="2">
    <source>
        <dbReference type="EMBL" id="MFC3147705.1"/>
    </source>
</evidence>
<dbReference type="InterPro" id="IPR007560">
    <property type="entry name" value="Restrct_endonuc_IV_Mrr"/>
</dbReference>
<dbReference type="GO" id="GO:0004519">
    <property type="term" value="F:endonuclease activity"/>
    <property type="evidence" value="ECO:0007669"/>
    <property type="project" value="UniProtKB-KW"/>
</dbReference>
<evidence type="ECO:0000313" key="3">
    <source>
        <dbReference type="Proteomes" id="UP001595556"/>
    </source>
</evidence>
<evidence type="ECO:0000259" key="1">
    <source>
        <dbReference type="Pfam" id="PF04471"/>
    </source>
</evidence>
<organism evidence="2 3">
    <name type="scientific">Piscinibacterium candidicorallinum</name>
    <dbReference type="NCBI Taxonomy" id="1793872"/>
    <lineage>
        <taxon>Bacteria</taxon>
        <taxon>Pseudomonadati</taxon>
        <taxon>Pseudomonadota</taxon>
        <taxon>Betaproteobacteria</taxon>
        <taxon>Burkholderiales</taxon>
        <taxon>Piscinibacterium</taxon>
    </lineage>
</organism>
<dbReference type="InterPro" id="IPR052906">
    <property type="entry name" value="Type_IV_Methyl-Rstrct_Enzyme"/>
</dbReference>
<dbReference type="InterPro" id="IPR011335">
    <property type="entry name" value="Restrct_endonuc-II-like"/>
</dbReference>
<keyword evidence="3" id="KW-1185">Reference proteome</keyword>
<sequence length="174" mass="18909">MLLWWFSRTPDSDLPATTGPRPPEFASGVHDPVGNLAQHRPRIESRATSAQSRALPTSWSAEVLVDIEWRRFEALVEAFFAQAGFATKSQSHGADGGVDIWLTLPDRHGAPVGIVQCKQWSTKRVGVDKVRELRGVMAAYDIRRGHLVTISGFTAEAEAFAEANGIALLDAAGC</sequence>
<keyword evidence="2" id="KW-0255">Endonuclease</keyword>
<proteinExistence type="predicted"/>
<comment type="caution">
    <text evidence="2">The sequence shown here is derived from an EMBL/GenBank/DDBJ whole genome shotgun (WGS) entry which is preliminary data.</text>
</comment>
<feature type="domain" description="Restriction endonuclease type IV Mrr" evidence="1">
    <location>
        <begin position="66"/>
        <end position="171"/>
    </location>
</feature>
<dbReference type="EMBL" id="JBHRTI010000004">
    <property type="protein sequence ID" value="MFC3147705.1"/>
    <property type="molecule type" value="Genomic_DNA"/>
</dbReference>
<dbReference type="Proteomes" id="UP001595556">
    <property type="component" value="Unassembled WGS sequence"/>
</dbReference>
<dbReference type="RefSeq" id="WP_377304246.1">
    <property type="nucleotide sequence ID" value="NZ_JBHRTI010000004.1"/>
</dbReference>
<dbReference type="PANTHER" id="PTHR30015">
    <property type="entry name" value="MRR RESTRICTION SYSTEM PROTEIN"/>
    <property type="match status" value="1"/>
</dbReference>
<gene>
    <name evidence="2" type="ORF">ACFOEN_08630</name>
</gene>
<dbReference type="PANTHER" id="PTHR30015:SF7">
    <property type="entry name" value="TYPE IV METHYL-DIRECTED RESTRICTION ENZYME ECOKMRR"/>
    <property type="match status" value="1"/>
</dbReference>
<keyword evidence="2" id="KW-0378">Hydrolase</keyword>
<name>A0ABV7H1N3_9BURK</name>
<protein>
    <submittedName>
        <fullName evidence="2">Restriction endonuclease</fullName>
    </submittedName>
</protein>
<dbReference type="Pfam" id="PF04471">
    <property type="entry name" value="Mrr_cat"/>
    <property type="match status" value="1"/>
</dbReference>
<accession>A0ABV7H1N3</accession>